<comment type="caution">
    <text evidence="2">The sequence shown here is derived from an EMBL/GenBank/DDBJ whole genome shotgun (WGS) entry which is preliminary data.</text>
</comment>
<accession>A0A2S3WEY9</accession>
<dbReference type="RefSeq" id="WP_103437557.1">
    <property type="nucleotide sequence ID" value="NZ_MIND01000018.1"/>
</dbReference>
<proteinExistence type="predicted"/>
<gene>
    <name evidence="2" type="ORF">BGP80_16660</name>
</gene>
<dbReference type="EMBL" id="MIND01000018">
    <property type="protein sequence ID" value="POF89506.1"/>
    <property type="molecule type" value="Genomic_DNA"/>
</dbReference>
<dbReference type="PANTHER" id="PTHR10357">
    <property type="entry name" value="ALPHA-AMYLASE FAMILY MEMBER"/>
    <property type="match status" value="1"/>
</dbReference>
<evidence type="ECO:0000313" key="3">
    <source>
        <dbReference type="Proteomes" id="UP000237194"/>
    </source>
</evidence>
<protein>
    <recommendedName>
        <fullName evidence="1">Glycosyl hydrolase family 13 catalytic domain-containing protein</fullName>
    </recommendedName>
</protein>
<dbReference type="InterPro" id="IPR006047">
    <property type="entry name" value="GH13_cat_dom"/>
</dbReference>
<reference evidence="2 3" key="2">
    <citation type="submission" date="2018-03" db="EMBL/GenBank/DDBJ databases">
        <title>Draft genome of Pseudomonas putida strain KT-27.</title>
        <authorList>
            <person name="Yoshizawa S."/>
            <person name="Khan N.H."/>
            <person name="Nishimura M."/>
            <person name="Chiura H.X."/>
            <person name="Ogura Y."/>
            <person name="Hayashi T."/>
            <person name="Kogure K."/>
        </authorList>
    </citation>
    <scope>NUCLEOTIDE SEQUENCE [LARGE SCALE GENOMIC DNA]</scope>
    <source>
        <strain evidence="2 3">KT-27</strain>
    </source>
</reference>
<dbReference type="Gene3D" id="3.20.20.80">
    <property type="entry name" value="Glycosidases"/>
    <property type="match status" value="1"/>
</dbReference>
<dbReference type="Proteomes" id="UP000237194">
    <property type="component" value="Unassembled WGS sequence"/>
</dbReference>
<dbReference type="InterPro" id="IPR017853">
    <property type="entry name" value="GH"/>
</dbReference>
<dbReference type="SUPFAM" id="SSF51445">
    <property type="entry name" value="(Trans)glycosidases"/>
    <property type="match status" value="1"/>
</dbReference>
<organism evidence="2 3">
    <name type="scientific">Pseudomonas putida</name>
    <name type="common">Arthrobacter siderocapsulatus</name>
    <dbReference type="NCBI Taxonomy" id="303"/>
    <lineage>
        <taxon>Bacteria</taxon>
        <taxon>Pseudomonadati</taxon>
        <taxon>Pseudomonadota</taxon>
        <taxon>Gammaproteobacteria</taxon>
        <taxon>Pseudomonadales</taxon>
        <taxon>Pseudomonadaceae</taxon>
        <taxon>Pseudomonas</taxon>
    </lineage>
</organism>
<name>A0A2S3WEY9_PSEPU</name>
<sequence length="198" mass="21523">MLQGNIDHQALAVALLLSLPGTPILRYGDEIGMGDDLNLPERLSVRTPMQWTQGGNAGFSSTTGELAAPLIDQGPFAHWIINVAAQLQAKESLYARVNALLRVRAGLPEIANQPMRLVRVDHPAVFAIAYGEQVNVLMVANLGGTRAKVTLAHQGLKPIMADAEYAEYAEYAESGHASQELNPYGYRWFKRVQGGSDQ</sequence>
<reference evidence="2 3" key="1">
    <citation type="submission" date="2016-08" db="EMBL/GenBank/DDBJ databases">
        <authorList>
            <person name="Seilhamer J.J."/>
        </authorList>
    </citation>
    <scope>NUCLEOTIDE SEQUENCE [LARGE SCALE GENOMIC DNA]</scope>
    <source>
        <strain evidence="2 3">KT-27</strain>
    </source>
</reference>
<feature type="domain" description="Glycosyl hydrolase family 13 catalytic" evidence="1">
    <location>
        <begin position="9"/>
        <end position="105"/>
    </location>
</feature>
<dbReference type="Gene3D" id="2.60.40.1180">
    <property type="entry name" value="Golgi alpha-mannosidase II"/>
    <property type="match status" value="1"/>
</dbReference>
<evidence type="ECO:0000313" key="2">
    <source>
        <dbReference type="EMBL" id="POF89506.1"/>
    </source>
</evidence>
<evidence type="ECO:0000259" key="1">
    <source>
        <dbReference type="Pfam" id="PF00128"/>
    </source>
</evidence>
<dbReference type="InterPro" id="IPR013780">
    <property type="entry name" value="Glyco_hydro_b"/>
</dbReference>
<dbReference type="PANTHER" id="PTHR10357:SF219">
    <property type="entry name" value="MALTOSE ALPHA-D-GLUCOSYLTRANSFERASE"/>
    <property type="match status" value="1"/>
</dbReference>
<dbReference type="Pfam" id="PF00128">
    <property type="entry name" value="Alpha-amylase"/>
    <property type="match status" value="1"/>
</dbReference>
<dbReference type="AlphaFoldDB" id="A0A2S3WEY9"/>
<dbReference type="GO" id="GO:0005975">
    <property type="term" value="P:carbohydrate metabolic process"/>
    <property type="evidence" value="ECO:0007669"/>
    <property type="project" value="InterPro"/>
</dbReference>